<reference evidence="3" key="1">
    <citation type="journal article" date="2013" name="Nat. Genet.">
        <title>The Capsella rubella genome and the genomic consequences of rapid mating system evolution.</title>
        <authorList>
            <person name="Slotte T."/>
            <person name="Hazzouri K.M."/>
            <person name="Agren J.A."/>
            <person name="Koenig D."/>
            <person name="Maumus F."/>
            <person name="Guo Y.L."/>
            <person name="Steige K."/>
            <person name="Platts A.E."/>
            <person name="Escobar J.S."/>
            <person name="Newman L.K."/>
            <person name="Wang W."/>
            <person name="Mandakova T."/>
            <person name="Vello E."/>
            <person name="Smith L.M."/>
            <person name="Henz S.R."/>
            <person name="Steffen J."/>
            <person name="Takuno S."/>
            <person name="Brandvain Y."/>
            <person name="Coop G."/>
            <person name="Andolfatto P."/>
            <person name="Hu T.T."/>
            <person name="Blanchette M."/>
            <person name="Clark R.M."/>
            <person name="Quesneville H."/>
            <person name="Nordborg M."/>
            <person name="Gaut B.S."/>
            <person name="Lysak M.A."/>
            <person name="Jenkins J."/>
            <person name="Grimwood J."/>
            <person name="Chapman J."/>
            <person name="Prochnik S."/>
            <person name="Shu S."/>
            <person name="Rokhsar D."/>
            <person name="Schmutz J."/>
            <person name="Weigel D."/>
            <person name="Wright S.I."/>
        </authorList>
    </citation>
    <scope>NUCLEOTIDE SEQUENCE [LARGE SCALE GENOMIC DNA]</scope>
    <source>
        <strain evidence="3">cv. Monte Gargano</strain>
    </source>
</reference>
<dbReference type="STRING" id="81985.R0ICY8"/>
<dbReference type="EMBL" id="KB870806">
    <property type="protein sequence ID" value="EOA34503.1"/>
    <property type="molecule type" value="Genomic_DNA"/>
</dbReference>
<evidence type="ECO:0000313" key="3">
    <source>
        <dbReference type="Proteomes" id="UP000029121"/>
    </source>
</evidence>
<gene>
    <name evidence="2" type="ORF">CARUB_v10022044mg</name>
</gene>
<protein>
    <recommendedName>
        <fullName evidence="4">MF21</fullName>
    </recommendedName>
</protein>
<name>R0ICY8_9BRAS</name>
<feature type="chain" id="PRO_5004343499" description="MF21" evidence="1">
    <location>
        <begin position="25"/>
        <end position="142"/>
    </location>
</feature>
<organism evidence="2 3">
    <name type="scientific">Capsella rubella</name>
    <dbReference type="NCBI Taxonomy" id="81985"/>
    <lineage>
        <taxon>Eukaryota</taxon>
        <taxon>Viridiplantae</taxon>
        <taxon>Streptophyta</taxon>
        <taxon>Embryophyta</taxon>
        <taxon>Tracheophyta</taxon>
        <taxon>Spermatophyta</taxon>
        <taxon>Magnoliopsida</taxon>
        <taxon>eudicotyledons</taxon>
        <taxon>Gunneridae</taxon>
        <taxon>Pentapetalae</taxon>
        <taxon>rosids</taxon>
        <taxon>malvids</taxon>
        <taxon>Brassicales</taxon>
        <taxon>Brassicaceae</taxon>
        <taxon>Camelineae</taxon>
        <taxon>Capsella</taxon>
    </lineage>
</organism>
<keyword evidence="3" id="KW-1185">Reference proteome</keyword>
<evidence type="ECO:0000313" key="2">
    <source>
        <dbReference type="EMBL" id="EOA34503.1"/>
    </source>
</evidence>
<sequence>MTKLEEICITFSLTLLLCLSVGGALNTDQKWAGGNHFGYQGGFCFPGLCVGGTGGSRVNFGTGGGGYRQTMYCKPLTCYGGSCDALHLHLDKGLYESLVSNNAAKHPSTVGYNIPETFKDSVNRNYEFKEVKDAAMAPQSSN</sequence>
<dbReference type="Proteomes" id="UP000029121">
    <property type="component" value="Unassembled WGS sequence"/>
</dbReference>
<evidence type="ECO:0000256" key="1">
    <source>
        <dbReference type="SAM" id="SignalP"/>
    </source>
</evidence>
<dbReference type="KEGG" id="crb:17895140"/>
<accession>R0ICY8</accession>
<proteinExistence type="predicted"/>
<keyword evidence="1" id="KW-0732">Signal</keyword>
<dbReference type="AlphaFoldDB" id="R0ICY8"/>
<feature type="signal peptide" evidence="1">
    <location>
        <begin position="1"/>
        <end position="24"/>
    </location>
</feature>
<dbReference type="OrthoDB" id="1055173at2759"/>
<evidence type="ECO:0008006" key="4">
    <source>
        <dbReference type="Google" id="ProtNLM"/>
    </source>
</evidence>